<dbReference type="GO" id="GO:0051287">
    <property type="term" value="F:NAD binding"/>
    <property type="evidence" value="ECO:0007669"/>
    <property type="project" value="UniProtKB-ARBA"/>
</dbReference>
<comment type="cofactor">
    <cofactor evidence="6">
        <name>a divalent metal cation</name>
        <dbReference type="ChEBI" id="CHEBI:60240"/>
    </cofactor>
</comment>
<evidence type="ECO:0000256" key="4">
    <source>
        <dbReference type="ARBA" id="ARBA00023027"/>
    </source>
</evidence>
<dbReference type="PANTHER" id="PTHR20275">
    <property type="entry name" value="NAD KINASE"/>
    <property type="match status" value="1"/>
</dbReference>
<comment type="similarity">
    <text evidence="6">Belongs to the NAD kinase family.</text>
</comment>
<feature type="binding site" evidence="6">
    <location>
        <position position="82"/>
    </location>
    <ligand>
        <name>NAD(+)</name>
        <dbReference type="ChEBI" id="CHEBI:57540"/>
    </ligand>
</feature>
<dbReference type="EMBL" id="LRQG01000092">
    <property type="protein sequence ID" value="KXA39415.1"/>
    <property type="molecule type" value="Genomic_DNA"/>
</dbReference>
<keyword evidence="3 6" id="KW-0521">NADP</keyword>
<comment type="caution">
    <text evidence="7">The sequence shown here is derived from an EMBL/GenBank/DDBJ whole genome shotgun (WGS) entry which is preliminary data.</text>
</comment>
<organism evidence="7 8">
    <name type="scientific">Prevotella corporis</name>
    <dbReference type="NCBI Taxonomy" id="28128"/>
    <lineage>
        <taxon>Bacteria</taxon>
        <taxon>Pseudomonadati</taxon>
        <taxon>Bacteroidota</taxon>
        <taxon>Bacteroidia</taxon>
        <taxon>Bacteroidales</taxon>
        <taxon>Prevotellaceae</taxon>
        <taxon>Prevotella</taxon>
    </lineage>
</organism>
<proteinExistence type="inferred from homology"/>
<dbReference type="PANTHER" id="PTHR20275:SF0">
    <property type="entry name" value="NAD KINASE"/>
    <property type="match status" value="1"/>
</dbReference>
<dbReference type="OrthoDB" id="9774737at2"/>
<keyword evidence="8" id="KW-1185">Reference proteome</keyword>
<sequence length="295" mass="32666">MADKKLSFAIFGNDRKALELMQVWEMLDYLSKRNADVFIEETFYRNLCRDLNGDLPVAGVFEGNSFETDYAISLGGDGTFLRAASKVGAKNIPIIGVNMGRLGFLANVLPGEVLEMLDEIYVGNFDIEERSVIKLSTDSEKFRDYPFALNDIAILKRDTASMISIRVSVGGEYVVTYLADGLIISTPTGSTAYSLSNGGPIMVPRSGILSLTPVAPHSLNIRPIVIGDDMEIKLEVESRSHSFLAAIDGRSERVDEGTTVTIAKAPFRIRIVKRHNHRYFSTLRSKLMWGADSRE</sequence>
<dbReference type="Gene3D" id="2.60.200.30">
    <property type="entry name" value="Probable inorganic polyphosphate/atp-NAD kinase, domain 2"/>
    <property type="match status" value="1"/>
</dbReference>
<evidence type="ECO:0000256" key="6">
    <source>
        <dbReference type="HAMAP-Rule" id="MF_00361"/>
    </source>
</evidence>
<evidence type="ECO:0000256" key="3">
    <source>
        <dbReference type="ARBA" id="ARBA00022857"/>
    </source>
</evidence>
<gene>
    <name evidence="6" type="primary">nadK</name>
    <name evidence="7" type="ORF">HMPREF3226_01250</name>
</gene>
<dbReference type="PATRIC" id="fig|28128.5.peg.1274"/>
<comment type="function">
    <text evidence="6">Involved in the regulation of the intracellular balance of NAD and NADP, and is a key enzyme in the biosynthesis of NADP. Catalyzes specifically the phosphorylation on 2'-hydroxyl of the adenosine moiety of NAD to yield NADP.</text>
</comment>
<accession>A0A133Q960</accession>
<dbReference type="GO" id="GO:0005737">
    <property type="term" value="C:cytoplasm"/>
    <property type="evidence" value="ECO:0007669"/>
    <property type="project" value="UniProtKB-SubCell"/>
</dbReference>
<dbReference type="GO" id="GO:0046872">
    <property type="term" value="F:metal ion binding"/>
    <property type="evidence" value="ECO:0007669"/>
    <property type="project" value="UniProtKB-UniRule"/>
</dbReference>
<dbReference type="EC" id="2.7.1.23" evidence="6"/>
<keyword evidence="6" id="KW-0067">ATP-binding</keyword>
<dbReference type="InterPro" id="IPR002504">
    <property type="entry name" value="NADK"/>
</dbReference>
<reference evidence="8" key="1">
    <citation type="submission" date="2016-01" db="EMBL/GenBank/DDBJ databases">
        <authorList>
            <person name="Mitreva M."/>
            <person name="Pepin K.H."/>
            <person name="Mihindukulasuriya K.A."/>
            <person name="Fulton R."/>
            <person name="Fronick C."/>
            <person name="O'Laughlin M."/>
            <person name="Miner T."/>
            <person name="Herter B."/>
            <person name="Rosa B.A."/>
            <person name="Cordes M."/>
            <person name="Tomlinson C."/>
            <person name="Wollam A."/>
            <person name="Palsikar V.B."/>
            <person name="Mardis E.R."/>
            <person name="Wilson R.K."/>
        </authorList>
    </citation>
    <scope>NUCLEOTIDE SEQUENCE [LARGE SCALE GENOMIC DNA]</scope>
    <source>
        <strain evidence="8">MJR7716</strain>
    </source>
</reference>
<feature type="active site" description="Proton acceptor" evidence="6">
    <location>
        <position position="77"/>
    </location>
</feature>
<dbReference type="GO" id="GO:0019674">
    <property type="term" value="P:NAD+ metabolic process"/>
    <property type="evidence" value="ECO:0007669"/>
    <property type="project" value="InterPro"/>
</dbReference>
<dbReference type="STRING" id="28128.HMPREF3226_01250"/>
<dbReference type="Proteomes" id="UP000070533">
    <property type="component" value="Unassembled WGS sequence"/>
</dbReference>
<dbReference type="GO" id="GO:0005524">
    <property type="term" value="F:ATP binding"/>
    <property type="evidence" value="ECO:0007669"/>
    <property type="project" value="UniProtKB-KW"/>
</dbReference>
<dbReference type="NCBIfam" id="NF002521">
    <property type="entry name" value="PRK01911.1"/>
    <property type="match status" value="1"/>
</dbReference>
<evidence type="ECO:0000256" key="1">
    <source>
        <dbReference type="ARBA" id="ARBA00022679"/>
    </source>
</evidence>
<protein>
    <recommendedName>
        <fullName evidence="6">NAD kinase</fullName>
        <ecNumber evidence="6">2.7.1.23</ecNumber>
    </recommendedName>
    <alternativeName>
        <fullName evidence="6">ATP-dependent NAD kinase</fullName>
    </alternativeName>
</protein>
<dbReference type="InterPro" id="IPR017437">
    <property type="entry name" value="ATP-NAD_kinase_PpnK-typ_C"/>
</dbReference>
<dbReference type="InterPro" id="IPR017438">
    <property type="entry name" value="ATP-NAD_kinase_N"/>
</dbReference>
<dbReference type="Pfam" id="PF20143">
    <property type="entry name" value="NAD_kinase_C"/>
    <property type="match status" value="1"/>
</dbReference>
<feature type="binding site" evidence="6">
    <location>
        <position position="180"/>
    </location>
    <ligand>
        <name>NAD(+)</name>
        <dbReference type="ChEBI" id="CHEBI:57540"/>
    </ligand>
</feature>
<feature type="binding site" evidence="6">
    <location>
        <begin position="77"/>
        <end position="78"/>
    </location>
    <ligand>
        <name>NAD(+)</name>
        <dbReference type="ChEBI" id="CHEBI:57540"/>
    </ligand>
</feature>
<dbReference type="AlphaFoldDB" id="A0A133Q960"/>
<dbReference type="HAMAP" id="MF_00361">
    <property type="entry name" value="NAD_kinase"/>
    <property type="match status" value="1"/>
</dbReference>
<dbReference type="Pfam" id="PF01513">
    <property type="entry name" value="NAD_kinase"/>
    <property type="match status" value="1"/>
</dbReference>
<comment type="catalytic activity">
    <reaction evidence="5 6">
        <text>NAD(+) + ATP = ADP + NADP(+) + H(+)</text>
        <dbReference type="Rhea" id="RHEA:18629"/>
        <dbReference type="ChEBI" id="CHEBI:15378"/>
        <dbReference type="ChEBI" id="CHEBI:30616"/>
        <dbReference type="ChEBI" id="CHEBI:57540"/>
        <dbReference type="ChEBI" id="CHEBI:58349"/>
        <dbReference type="ChEBI" id="CHEBI:456216"/>
        <dbReference type="EC" id="2.7.1.23"/>
    </reaction>
</comment>
<evidence type="ECO:0000256" key="5">
    <source>
        <dbReference type="ARBA" id="ARBA00047925"/>
    </source>
</evidence>
<comment type="subcellular location">
    <subcellularLocation>
        <location evidence="6">Cytoplasm</location>
    </subcellularLocation>
</comment>
<keyword evidence="4 6" id="KW-0520">NAD</keyword>
<dbReference type="SUPFAM" id="SSF111331">
    <property type="entry name" value="NAD kinase/diacylglycerol kinase-like"/>
    <property type="match status" value="1"/>
</dbReference>
<keyword evidence="2 6" id="KW-0418">Kinase</keyword>
<comment type="caution">
    <text evidence="6">Lacks conserved residue(s) required for the propagation of feature annotation.</text>
</comment>
<feature type="binding site" evidence="6">
    <location>
        <begin position="150"/>
        <end position="151"/>
    </location>
    <ligand>
        <name>NAD(+)</name>
        <dbReference type="ChEBI" id="CHEBI:57540"/>
    </ligand>
</feature>
<dbReference type="eggNOG" id="COG0061">
    <property type="taxonomic scope" value="Bacteria"/>
</dbReference>
<evidence type="ECO:0000256" key="2">
    <source>
        <dbReference type="ARBA" id="ARBA00022777"/>
    </source>
</evidence>
<evidence type="ECO:0000313" key="8">
    <source>
        <dbReference type="Proteomes" id="UP000070533"/>
    </source>
</evidence>
<dbReference type="RefSeq" id="WP_025875141.1">
    <property type="nucleotide sequence ID" value="NZ_BAAAXP010000013.1"/>
</dbReference>
<dbReference type="GO" id="GO:0003951">
    <property type="term" value="F:NAD+ kinase activity"/>
    <property type="evidence" value="ECO:0007669"/>
    <property type="project" value="UniProtKB-UniRule"/>
</dbReference>
<dbReference type="GO" id="GO:0006741">
    <property type="term" value="P:NADP+ biosynthetic process"/>
    <property type="evidence" value="ECO:0007669"/>
    <property type="project" value="UniProtKB-UniRule"/>
</dbReference>
<dbReference type="InterPro" id="IPR016064">
    <property type="entry name" value="NAD/diacylglycerol_kinase_sf"/>
</dbReference>
<evidence type="ECO:0000313" key="7">
    <source>
        <dbReference type="EMBL" id="KXA39415.1"/>
    </source>
</evidence>
<keyword evidence="6" id="KW-0547">Nucleotide-binding</keyword>
<feature type="binding site" evidence="6">
    <location>
        <begin position="191"/>
        <end position="196"/>
    </location>
    <ligand>
        <name>NAD(+)</name>
        <dbReference type="ChEBI" id="CHEBI:57540"/>
    </ligand>
</feature>
<name>A0A133Q960_9BACT</name>
<dbReference type="Gene3D" id="3.40.50.10330">
    <property type="entry name" value="Probable inorganic polyphosphate/atp-NAD kinase, domain 1"/>
    <property type="match status" value="1"/>
</dbReference>
<feature type="binding site" evidence="6">
    <location>
        <position position="215"/>
    </location>
    <ligand>
        <name>NAD(+)</name>
        <dbReference type="ChEBI" id="CHEBI:57540"/>
    </ligand>
</feature>
<keyword evidence="6" id="KW-0963">Cytoplasm</keyword>
<keyword evidence="1 6" id="KW-0808">Transferase</keyword>